<dbReference type="SUPFAM" id="SSF54909">
    <property type="entry name" value="Dimeric alpha+beta barrel"/>
    <property type="match status" value="1"/>
</dbReference>
<evidence type="ECO:0000256" key="1">
    <source>
        <dbReference type="SAM" id="MobiDB-lite"/>
    </source>
</evidence>
<protein>
    <recommendedName>
        <fullName evidence="4">YCII-related domain-containing protein</fullName>
    </recommendedName>
</protein>
<name>A0ABP5EEQ6_9MICO</name>
<gene>
    <name evidence="2" type="ORF">GCM10009777_32630</name>
</gene>
<dbReference type="EMBL" id="BAAAOH010000001">
    <property type="protein sequence ID" value="GAA1994407.1"/>
    <property type="molecule type" value="Genomic_DNA"/>
</dbReference>
<evidence type="ECO:0000313" key="3">
    <source>
        <dbReference type="Proteomes" id="UP001500326"/>
    </source>
</evidence>
<evidence type="ECO:0000313" key="2">
    <source>
        <dbReference type="EMBL" id="GAA1994407.1"/>
    </source>
</evidence>
<reference evidence="3" key="1">
    <citation type="journal article" date="2019" name="Int. J. Syst. Evol. Microbiol.">
        <title>The Global Catalogue of Microorganisms (GCM) 10K type strain sequencing project: providing services to taxonomists for standard genome sequencing and annotation.</title>
        <authorList>
            <consortium name="The Broad Institute Genomics Platform"/>
            <consortium name="The Broad Institute Genome Sequencing Center for Infectious Disease"/>
            <person name="Wu L."/>
            <person name="Ma J."/>
        </authorList>
    </citation>
    <scope>NUCLEOTIDE SEQUENCE [LARGE SCALE GENOMIC DNA]</scope>
    <source>
        <strain evidence="3">JCM 14902</strain>
    </source>
</reference>
<accession>A0ABP5EEQ6</accession>
<comment type="caution">
    <text evidence="2">The sequence shown here is derived from an EMBL/GenBank/DDBJ whole genome shotgun (WGS) entry which is preliminary data.</text>
</comment>
<sequence>MRQCARLRQTEADSDVRGAQYRQPEEARYAKLRRQAPGQRELDDRVGIREQQGWTEHAALMDGLVADGFLLIGGPLGDGHETLNLVEAEDEDAARRRFSEDPWADADLSRWAR</sequence>
<feature type="region of interest" description="Disordered" evidence="1">
    <location>
        <begin position="1"/>
        <end position="25"/>
    </location>
</feature>
<dbReference type="InterPro" id="IPR011008">
    <property type="entry name" value="Dimeric_a/b-barrel"/>
</dbReference>
<keyword evidence="3" id="KW-1185">Reference proteome</keyword>
<dbReference type="Proteomes" id="UP001500326">
    <property type="component" value="Unassembled WGS sequence"/>
</dbReference>
<proteinExistence type="predicted"/>
<evidence type="ECO:0008006" key="4">
    <source>
        <dbReference type="Google" id="ProtNLM"/>
    </source>
</evidence>
<organism evidence="2 3">
    <name type="scientific">Microbacterium pumilum</name>
    <dbReference type="NCBI Taxonomy" id="344165"/>
    <lineage>
        <taxon>Bacteria</taxon>
        <taxon>Bacillati</taxon>
        <taxon>Actinomycetota</taxon>
        <taxon>Actinomycetes</taxon>
        <taxon>Micrococcales</taxon>
        <taxon>Microbacteriaceae</taxon>
        <taxon>Microbacterium</taxon>
    </lineage>
</organism>